<accession>A0A0B6Y1I4</accession>
<gene>
    <name evidence="1" type="primary">ORF9512</name>
</gene>
<dbReference type="AlphaFoldDB" id="A0A0B6Y1I4"/>
<feature type="non-terminal residue" evidence="1">
    <location>
        <position position="1"/>
    </location>
</feature>
<name>A0A0B6Y1I4_9EUPU</name>
<sequence>PIEVSLKLVKMINLTVLNNGINISLISQCMSRTGNRLEEMITSFNKTNNLIKEVATVLQIPDIQELLQDPNLLMVLTFFFDAISSG</sequence>
<feature type="non-terminal residue" evidence="1">
    <location>
        <position position="86"/>
    </location>
</feature>
<dbReference type="EMBL" id="HACG01003119">
    <property type="protein sequence ID" value="CEK49984.1"/>
    <property type="molecule type" value="Transcribed_RNA"/>
</dbReference>
<proteinExistence type="predicted"/>
<evidence type="ECO:0000313" key="1">
    <source>
        <dbReference type="EMBL" id="CEK49984.1"/>
    </source>
</evidence>
<organism evidence="1">
    <name type="scientific">Arion vulgaris</name>
    <dbReference type="NCBI Taxonomy" id="1028688"/>
    <lineage>
        <taxon>Eukaryota</taxon>
        <taxon>Metazoa</taxon>
        <taxon>Spiralia</taxon>
        <taxon>Lophotrochozoa</taxon>
        <taxon>Mollusca</taxon>
        <taxon>Gastropoda</taxon>
        <taxon>Heterobranchia</taxon>
        <taxon>Euthyneura</taxon>
        <taxon>Panpulmonata</taxon>
        <taxon>Eupulmonata</taxon>
        <taxon>Stylommatophora</taxon>
        <taxon>Helicina</taxon>
        <taxon>Arionoidea</taxon>
        <taxon>Arionidae</taxon>
        <taxon>Arion</taxon>
    </lineage>
</organism>
<reference evidence="1" key="1">
    <citation type="submission" date="2014-12" db="EMBL/GenBank/DDBJ databases">
        <title>Insight into the proteome of Arion vulgaris.</title>
        <authorList>
            <person name="Aradska J."/>
            <person name="Bulat T."/>
            <person name="Smidak R."/>
            <person name="Sarate P."/>
            <person name="Gangsoo J."/>
            <person name="Sialana F."/>
            <person name="Bilban M."/>
            <person name="Lubec G."/>
        </authorList>
    </citation>
    <scope>NUCLEOTIDE SEQUENCE</scope>
    <source>
        <tissue evidence="1">Skin</tissue>
    </source>
</reference>
<protein>
    <submittedName>
        <fullName evidence="1">Uncharacterized protein</fullName>
    </submittedName>
</protein>